<organism evidence="2 3">
    <name type="scientific">Dictyobacter aurantiacus</name>
    <dbReference type="NCBI Taxonomy" id="1936993"/>
    <lineage>
        <taxon>Bacteria</taxon>
        <taxon>Bacillati</taxon>
        <taxon>Chloroflexota</taxon>
        <taxon>Ktedonobacteria</taxon>
        <taxon>Ktedonobacterales</taxon>
        <taxon>Dictyobacteraceae</taxon>
        <taxon>Dictyobacter</taxon>
    </lineage>
</organism>
<dbReference type="InterPro" id="IPR011008">
    <property type="entry name" value="Dimeric_a/b-barrel"/>
</dbReference>
<dbReference type="RefSeq" id="WP_126602779.1">
    <property type="nucleotide sequence ID" value="NZ_BIFQ01000002.1"/>
</dbReference>
<name>A0A401ZSM2_9CHLR</name>
<keyword evidence="3" id="KW-1185">Reference proteome</keyword>
<dbReference type="InterPro" id="IPR007138">
    <property type="entry name" value="ABM_dom"/>
</dbReference>
<dbReference type="SUPFAM" id="SSF54909">
    <property type="entry name" value="Dimeric alpha+beta barrel"/>
    <property type="match status" value="1"/>
</dbReference>
<feature type="domain" description="ABM" evidence="1">
    <location>
        <begin position="20"/>
        <end position="111"/>
    </location>
</feature>
<dbReference type="Gene3D" id="3.30.70.100">
    <property type="match status" value="1"/>
</dbReference>
<reference evidence="3" key="1">
    <citation type="submission" date="2018-12" db="EMBL/GenBank/DDBJ databases">
        <title>Tengunoibacter tsumagoiensis gen. nov., sp. nov., Dictyobacter kobayashii sp. nov., D. alpinus sp. nov., and D. joshuensis sp. nov. and description of Dictyobacteraceae fam. nov. within the order Ktedonobacterales isolated from Tengu-no-mugimeshi.</title>
        <authorList>
            <person name="Wang C.M."/>
            <person name="Zheng Y."/>
            <person name="Sakai Y."/>
            <person name="Toyoda A."/>
            <person name="Minakuchi Y."/>
            <person name="Abe K."/>
            <person name="Yokota A."/>
            <person name="Yabe S."/>
        </authorList>
    </citation>
    <scope>NUCLEOTIDE SEQUENCE [LARGE SCALE GENOMIC DNA]</scope>
    <source>
        <strain evidence="3">S-27</strain>
    </source>
</reference>
<evidence type="ECO:0000313" key="3">
    <source>
        <dbReference type="Proteomes" id="UP000287224"/>
    </source>
</evidence>
<dbReference type="AlphaFoldDB" id="A0A401ZSM2"/>
<evidence type="ECO:0000313" key="2">
    <source>
        <dbReference type="EMBL" id="GCE09918.1"/>
    </source>
</evidence>
<dbReference type="OrthoDB" id="1494517at2"/>
<gene>
    <name evidence="2" type="ORF">KDAU_72470</name>
</gene>
<dbReference type="Proteomes" id="UP000287224">
    <property type="component" value="Unassembled WGS sequence"/>
</dbReference>
<dbReference type="Pfam" id="PF03992">
    <property type="entry name" value="ABM"/>
    <property type="match status" value="1"/>
</dbReference>
<dbReference type="EMBL" id="BIFQ01000002">
    <property type="protein sequence ID" value="GCE09918.1"/>
    <property type="molecule type" value="Genomic_DNA"/>
</dbReference>
<sequence length="124" mass="14399">MKETEEVVAITTIKEHQPICTMINTLTVKPENQQTLMTYLKEMTEEVVVTAPGFISANFHLSKDGTRIINYAQWRSLEDLQAMLRQNPHHVQRCNELSEHIEIRFDLEVVYCAYPSKARVQEHA</sequence>
<accession>A0A401ZSM2</accession>
<comment type="caution">
    <text evidence="2">The sequence shown here is derived from an EMBL/GenBank/DDBJ whole genome shotgun (WGS) entry which is preliminary data.</text>
</comment>
<dbReference type="PROSITE" id="PS51725">
    <property type="entry name" value="ABM"/>
    <property type="match status" value="1"/>
</dbReference>
<protein>
    <recommendedName>
        <fullName evidence="1">ABM domain-containing protein</fullName>
    </recommendedName>
</protein>
<evidence type="ECO:0000259" key="1">
    <source>
        <dbReference type="PROSITE" id="PS51725"/>
    </source>
</evidence>
<proteinExistence type="predicted"/>